<evidence type="ECO:0008006" key="3">
    <source>
        <dbReference type="Google" id="ProtNLM"/>
    </source>
</evidence>
<dbReference type="KEGG" id="cvc:BKX93_14235"/>
<dbReference type="GeneID" id="68842363"/>
<dbReference type="Proteomes" id="UP000178776">
    <property type="component" value="Chromosome"/>
</dbReference>
<sequence>MLKSFFAAVETGGAAVATRLSNPRLQSGETLRGEVRVSGGAVDQRIAKIELLLLAEAAGERGGETLLLASLPVSGPCRIPAGCEWRLPFLLPLPEATPVNCHPALGGEPLVWVHTDLALGQARDAGDSDRLQVLPPPRMDALLQAFSRLGWELAGAGMEAGIAYVGGVAGLLGCYQEWVLRPRDAGWNWSQIRLTLVPDSHGVVYVWVEIAGDGRDYCLSLRMEPGWEEVDWTAEIRARLGL</sequence>
<reference evidence="1 2" key="1">
    <citation type="submission" date="2016-10" db="EMBL/GenBank/DDBJ databases">
        <title>Chromobacterium muskegensis sp. nov., an insecticidal bacterium isolated from Sphagnum bogs.</title>
        <authorList>
            <person name="Sparks M.E."/>
            <person name="Blackburn M.B."/>
            <person name="Gundersen-Rindal D.E."/>
            <person name="Mitchell A."/>
            <person name="Farrar R."/>
            <person name="Kuhar D."/>
        </authorList>
    </citation>
    <scope>NUCLEOTIDE SEQUENCE [LARGE SCALE GENOMIC DNA]</scope>
    <source>
        <strain evidence="1 2">21-1</strain>
    </source>
</reference>
<dbReference type="STRING" id="1108595.BKX93_14235"/>
<dbReference type="PANTHER" id="PTHR40053:SF1">
    <property type="entry name" value="SPORULATION-CONTROL PROTEIN SPO0M"/>
    <property type="match status" value="1"/>
</dbReference>
<evidence type="ECO:0000313" key="1">
    <source>
        <dbReference type="EMBL" id="AOZ51034.1"/>
    </source>
</evidence>
<dbReference type="PANTHER" id="PTHR40053">
    <property type="entry name" value="SPORULATION-CONTROL PROTEIN SPO0M"/>
    <property type="match status" value="1"/>
</dbReference>
<proteinExistence type="predicted"/>
<dbReference type="InterPro" id="IPR009776">
    <property type="entry name" value="Spore_0_M"/>
</dbReference>
<dbReference type="RefSeq" id="WP_070980331.1">
    <property type="nucleotide sequence ID" value="NZ_CP017707.1"/>
</dbReference>
<gene>
    <name evidence="1" type="ORF">BKX93_14235</name>
</gene>
<dbReference type="EMBL" id="CP017707">
    <property type="protein sequence ID" value="AOZ51034.1"/>
    <property type="molecule type" value="Genomic_DNA"/>
</dbReference>
<accession>A0A1D9LIL9</accession>
<name>A0A1D9LIL9_9NEIS</name>
<organism evidence="1 2">
    <name type="scientific">Chromobacterium vaccinii</name>
    <dbReference type="NCBI Taxonomy" id="1108595"/>
    <lineage>
        <taxon>Bacteria</taxon>
        <taxon>Pseudomonadati</taxon>
        <taxon>Pseudomonadota</taxon>
        <taxon>Betaproteobacteria</taxon>
        <taxon>Neisseriales</taxon>
        <taxon>Chromobacteriaceae</taxon>
        <taxon>Chromobacterium</taxon>
    </lineage>
</organism>
<dbReference type="AlphaFoldDB" id="A0A1D9LIL9"/>
<evidence type="ECO:0000313" key="2">
    <source>
        <dbReference type="Proteomes" id="UP000178776"/>
    </source>
</evidence>
<protein>
    <recommendedName>
        <fullName evidence="3">Sporulation protein</fullName>
    </recommendedName>
</protein>
<dbReference type="Pfam" id="PF07070">
    <property type="entry name" value="Spo0M"/>
    <property type="match status" value="1"/>
</dbReference>